<keyword evidence="5" id="KW-0732">Signal</keyword>
<keyword evidence="1 5" id="KW-0813">Transport</keyword>
<name>A0A917CVA4_9GAMM</name>
<comment type="caution">
    <text evidence="7">The sequence shown here is derived from an EMBL/GenBank/DDBJ whole genome shotgun (WGS) entry which is preliminary data.</text>
</comment>
<dbReference type="NCBIfam" id="TIGR02695">
    <property type="entry name" value="azurin"/>
    <property type="match status" value="1"/>
</dbReference>
<keyword evidence="4 5" id="KW-0186">Copper</keyword>
<dbReference type="GO" id="GO:0042597">
    <property type="term" value="C:periplasmic space"/>
    <property type="evidence" value="ECO:0007669"/>
    <property type="project" value="UniProtKB-SubCell"/>
</dbReference>
<dbReference type="InterPro" id="IPR050845">
    <property type="entry name" value="Cu-binding_ET"/>
</dbReference>
<dbReference type="InterPro" id="IPR008972">
    <property type="entry name" value="Cupredoxin"/>
</dbReference>
<evidence type="ECO:0000256" key="1">
    <source>
        <dbReference type="ARBA" id="ARBA00022448"/>
    </source>
</evidence>
<keyword evidence="3 5" id="KW-0249">Electron transport</keyword>
<comment type="function">
    <text evidence="5">Transfers electrons from cytochrome c551 to cytochrome oxidase.</text>
</comment>
<dbReference type="Gene3D" id="2.60.40.420">
    <property type="entry name" value="Cupredoxins - blue copper proteins"/>
    <property type="match status" value="1"/>
</dbReference>
<dbReference type="EMBL" id="BMEO01000008">
    <property type="protein sequence ID" value="GGF98187.1"/>
    <property type="molecule type" value="Genomic_DNA"/>
</dbReference>
<dbReference type="Pfam" id="PF00127">
    <property type="entry name" value="Copper-bind"/>
    <property type="match status" value="1"/>
</dbReference>
<proteinExistence type="predicted"/>
<reference evidence="7" key="2">
    <citation type="submission" date="2020-09" db="EMBL/GenBank/DDBJ databases">
        <authorList>
            <person name="Sun Q."/>
            <person name="Zhou Y."/>
        </authorList>
    </citation>
    <scope>NUCLEOTIDE SEQUENCE</scope>
    <source>
        <strain evidence="7">CGMCC 1.12181</strain>
    </source>
</reference>
<keyword evidence="5" id="KW-0574">Periplasm</keyword>
<dbReference type="SUPFAM" id="SSF49503">
    <property type="entry name" value="Cupredoxins"/>
    <property type="match status" value="1"/>
</dbReference>
<feature type="domain" description="Blue (type 1) copper" evidence="6">
    <location>
        <begin position="24"/>
        <end position="149"/>
    </location>
</feature>
<feature type="chain" id="PRO_5038170500" description="Azurin" evidence="5">
    <location>
        <begin position="23"/>
        <end position="150"/>
    </location>
</feature>
<evidence type="ECO:0000256" key="3">
    <source>
        <dbReference type="ARBA" id="ARBA00022982"/>
    </source>
</evidence>
<dbReference type="GO" id="GO:0005507">
    <property type="term" value="F:copper ion binding"/>
    <property type="evidence" value="ECO:0007669"/>
    <property type="project" value="UniProtKB-UniRule"/>
</dbReference>
<gene>
    <name evidence="7" type="primary">az1</name>
    <name evidence="7" type="ORF">GCM10011365_19370</name>
</gene>
<keyword evidence="2 5" id="KW-0479">Metal-binding</keyword>
<comment type="subcellular location">
    <subcellularLocation>
        <location evidence="5">Periplasm</location>
    </subcellularLocation>
</comment>
<protein>
    <recommendedName>
        <fullName evidence="5">Azurin</fullName>
    </recommendedName>
</protein>
<evidence type="ECO:0000259" key="6">
    <source>
        <dbReference type="Pfam" id="PF00127"/>
    </source>
</evidence>
<dbReference type="CDD" id="cd13922">
    <property type="entry name" value="Azurin"/>
    <property type="match status" value="1"/>
</dbReference>
<dbReference type="InterPro" id="IPR014068">
    <property type="entry name" value="Azurin"/>
</dbReference>
<dbReference type="GO" id="GO:0009055">
    <property type="term" value="F:electron transfer activity"/>
    <property type="evidence" value="ECO:0007669"/>
    <property type="project" value="InterPro"/>
</dbReference>
<accession>A0A917CVA4</accession>
<keyword evidence="8" id="KW-1185">Reference proteome</keyword>
<dbReference type="PANTHER" id="PTHR38439:SF2">
    <property type="entry name" value="OUTER MEMBRANE PROTEIN H.8"/>
    <property type="match status" value="1"/>
</dbReference>
<feature type="signal peptide" evidence="5">
    <location>
        <begin position="1"/>
        <end position="22"/>
    </location>
</feature>
<evidence type="ECO:0000313" key="7">
    <source>
        <dbReference type="EMBL" id="GGF98187.1"/>
    </source>
</evidence>
<dbReference type="InterPro" id="IPR000923">
    <property type="entry name" value="BlueCu_1"/>
</dbReference>
<evidence type="ECO:0000256" key="2">
    <source>
        <dbReference type="ARBA" id="ARBA00022723"/>
    </source>
</evidence>
<sequence>MKKLITLTTLLLSFGLVSAVNAKTCELEIDSNDQMQFNKSELTVGADCTEVKLTLTHSGTMAANVMGHNWVLTQTDDMQSVATAGMSTGLDNDYMPADMSKVIAHTEIIGGGESTSVTFDVSELSKDVNYSFFCSFPGHWGVMKGQFIIE</sequence>
<dbReference type="PANTHER" id="PTHR38439">
    <property type="entry name" value="AURACYANIN-B"/>
    <property type="match status" value="1"/>
</dbReference>
<reference evidence="7" key="1">
    <citation type="journal article" date="2014" name="Int. J. Syst. Evol. Microbiol.">
        <title>Complete genome sequence of Corynebacterium casei LMG S-19264T (=DSM 44701T), isolated from a smear-ripened cheese.</title>
        <authorList>
            <consortium name="US DOE Joint Genome Institute (JGI-PGF)"/>
            <person name="Walter F."/>
            <person name="Albersmeier A."/>
            <person name="Kalinowski J."/>
            <person name="Ruckert C."/>
        </authorList>
    </citation>
    <scope>NUCLEOTIDE SEQUENCE</scope>
    <source>
        <strain evidence="7">CGMCC 1.12181</strain>
    </source>
</reference>
<dbReference type="AlphaFoldDB" id="A0A917CVA4"/>
<evidence type="ECO:0000256" key="4">
    <source>
        <dbReference type="ARBA" id="ARBA00023008"/>
    </source>
</evidence>
<organism evidence="7 8">
    <name type="scientific">Marinicella pacifica</name>
    <dbReference type="NCBI Taxonomy" id="1171543"/>
    <lineage>
        <taxon>Bacteria</taxon>
        <taxon>Pseudomonadati</taxon>
        <taxon>Pseudomonadota</taxon>
        <taxon>Gammaproteobacteria</taxon>
        <taxon>Lysobacterales</taxon>
        <taxon>Marinicellaceae</taxon>
        <taxon>Marinicella</taxon>
    </lineage>
</organism>
<dbReference type="RefSeq" id="WP_188365539.1">
    <property type="nucleotide sequence ID" value="NZ_BAABJF010000022.1"/>
</dbReference>
<evidence type="ECO:0000256" key="5">
    <source>
        <dbReference type="RuleBase" id="RU363017"/>
    </source>
</evidence>
<dbReference type="Proteomes" id="UP000605253">
    <property type="component" value="Unassembled WGS sequence"/>
</dbReference>
<evidence type="ECO:0000313" key="8">
    <source>
        <dbReference type="Proteomes" id="UP000605253"/>
    </source>
</evidence>